<dbReference type="InterPro" id="IPR003673">
    <property type="entry name" value="CoA-Trfase_fam_III"/>
</dbReference>
<protein>
    <submittedName>
        <fullName evidence="2">CoA transferase</fullName>
    </submittedName>
</protein>
<dbReference type="AlphaFoldDB" id="A0A844WEK0"/>
<evidence type="ECO:0000313" key="2">
    <source>
        <dbReference type="EMBL" id="MWB78410.1"/>
    </source>
</evidence>
<keyword evidence="1 2" id="KW-0808">Transferase</keyword>
<dbReference type="Pfam" id="PF02515">
    <property type="entry name" value="CoA_transf_3"/>
    <property type="match status" value="1"/>
</dbReference>
<name>A0A844WEK0_9RHOB</name>
<reference evidence="2 3" key="1">
    <citation type="submission" date="2019-11" db="EMBL/GenBank/DDBJ databases">
        <title>Pseudooceanicola pacifica sp. nov., isolated from deep-sea sediment of the Pacific Ocean.</title>
        <authorList>
            <person name="Lyu L."/>
        </authorList>
    </citation>
    <scope>NUCLEOTIDE SEQUENCE [LARGE SCALE GENOMIC DNA]</scope>
    <source>
        <strain evidence="2 3">216_PA32_1</strain>
    </source>
</reference>
<dbReference type="PANTHER" id="PTHR48207">
    <property type="entry name" value="SUCCINATE--HYDROXYMETHYLGLUTARATE COA-TRANSFERASE"/>
    <property type="match status" value="1"/>
</dbReference>
<dbReference type="Gene3D" id="3.30.1540.10">
    <property type="entry name" value="formyl-coa transferase, domain 3"/>
    <property type="match status" value="1"/>
</dbReference>
<accession>A0A844WEK0</accession>
<dbReference type="Proteomes" id="UP000443843">
    <property type="component" value="Unassembled WGS sequence"/>
</dbReference>
<dbReference type="InterPro" id="IPR023606">
    <property type="entry name" value="CoA-Trfase_III_dom_1_sf"/>
</dbReference>
<dbReference type="EMBL" id="WNXQ01000005">
    <property type="protein sequence ID" value="MWB78410.1"/>
    <property type="molecule type" value="Genomic_DNA"/>
</dbReference>
<dbReference type="PANTHER" id="PTHR48207:SF3">
    <property type="entry name" value="SUCCINATE--HYDROXYMETHYLGLUTARATE COA-TRANSFERASE"/>
    <property type="match status" value="1"/>
</dbReference>
<proteinExistence type="predicted"/>
<dbReference type="GO" id="GO:0008410">
    <property type="term" value="F:CoA-transferase activity"/>
    <property type="evidence" value="ECO:0007669"/>
    <property type="project" value="TreeGrafter"/>
</dbReference>
<dbReference type="InterPro" id="IPR044855">
    <property type="entry name" value="CoA-Trfase_III_dom3_sf"/>
</dbReference>
<sequence>MTGLEDFAQGPMTGLKVLDLSRFIAGPYCSMILGDMGADVVKVEKPGLGDPARGYQPKIGDASAYSLVFNRNKRSVALEPRDADDLEILSGLVAKADVLVENFRPGTLEKMGLGPDRLKEINPRLIVARISGFGQDGPWAHLPAFDGIAQALGGLMDLTGDPDGPPTVCGTFVCDYAAGMYATMGILAALRVRDRTGQGQVVDISLLDTAASLLVSAIPEFHALGTRSRRTGNRDRYSAPTNVYRTQDGDWVYIVCGGAEYFPRLLRAMERPELIENPKFATVKDRRDNWDESEALVRSWSEAHTTEHVVGALQSAQVPCGKVATISEVATNPQLRHRGQIAEIEDPRVGTFHVQGVTIQMSGTPLSIRGATPAVGEHNDVVLGEWLGQEETA</sequence>
<dbReference type="RefSeq" id="WP_160382690.1">
    <property type="nucleotide sequence ID" value="NZ_WNXQ01000005.1"/>
</dbReference>
<dbReference type="InterPro" id="IPR050483">
    <property type="entry name" value="CoA-transferase_III_domain"/>
</dbReference>
<evidence type="ECO:0000256" key="1">
    <source>
        <dbReference type="ARBA" id="ARBA00022679"/>
    </source>
</evidence>
<dbReference type="SUPFAM" id="SSF89796">
    <property type="entry name" value="CoA-transferase family III (CaiB/BaiF)"/>
    <property type="match status" value="1"/>
</dbReference>
<dbReference type="Gene3D" id="3.40.50.10540">
    <property type="entry name" value="Crotonobetainyl-coa:carnitine coa-transferase, domain 1"/>
    <property type="match status" value="1"/>
</dbReference>
<gene>
    <name evidence="2" type="ORF">GLS40_10265</name>
</gene>
<keyword evidence="3" id="KW-1185">Reference proteome</keyword>
<comment type="caution">
    <text evidence="2">The sequence shown here is derived from an EMBL/GenBank/DDBJ whole genome shotgun (WGS) entry which is preliminary data.</text>
</comment>
<evidence type="ECO:0000313" key="3">
    <source>
        <dbReference type="Proteomes" id="UP000443843"/>
    </source>
</evidence>
<organism evidence="2 3">
    <name type="scientific">Pseudooceanicola pacificus</name>
    <dbReference type="NCBI Taxonomy" id="2676438"/>
    <lineage>
        <taxon>Bacteria</taxon>
        <taxon>Pseudomonadati</taxon>
        <taxon>Pseudomonadota</taxon>
        <taxon>Alphaproteobacteria</taxon>
        <taxon>Rhodobacterales</taxon>
        <taxon>Paracoccaceae</taxon>
        <taxon>Pseudooceanicola</taxon>
    </lineage>
</organism>